<reference evidence="1" key="2">
    <citation type="journal article" date="2015" name="Data Brief">
        <title>Shoot transcriptome of the giant reed, Arundo donax.</title>
        <authorList>
            <person name="Barrero R.A."/>
            <person name="Guerrero F.D."/>
            <person name="Moolhuijzen P."/>
            <person name="Goolsby J.A."/>
            <person name="Tidwell J."/>
            <person name="Bellgard S.E."/>
            <person name="Bellgard M.I."/>
        </authorList>
    </citation>
    <scope>NUCLEOTIDE SEQUENCE</scope>
    <source>
        <tissue evidence="1">Shoot tissue taken approximately 20 cm above the soil surface</tissue>
    </source>
</reference>
<name>A0A0A9H8K2_ARUDO</name>
<dbReference type="EMBL" id="GBRH01164361">
    <property type="protein sequence ID" value="JAE33535.1"/>
    <property type="molecule type" value="Transcribed_RNA"/>
</dbReference>
<dbReference type="AlphaFoldDB" id="A0A0A9H8K2"/>
<evidence type="ECO:0000313" key="1">
    <source>
        <dbReference type="EMBL" id="JAE33535.1"/>
    </source>
</evidence>
<reference evidence="1" key="1">
    <citation type="submission" date="2014-09" db="EMBL/GenBank/DDBJ databases">
        <authorList>
            <person name="Magalhaes I.L.F."/>
            <person name="Oliveira U."/>
            <person name="Santos F.R."/>
            <person name="Vidigal T.H.D.A."/>
            <person name="Brescovit A.D."/>
            <person name="Santos A.J."/>
        </authorList>
    </citation>
    <scope>NUCLEOTIDE SEQUENCE</scope>
    <source>
        <tissue evidence="1">Shoot tissue taken approximately 20 cm above the soil surface</tissue>
    </source>
</reference>
<protein>
    <submittedName>
        <fullName evidence="1">Uncharacterized protein</fullName>
    </submittedName>
</protein>
<sequence>MYEDIVHHHYIQTSTLSLITCTNTGHRGTCSCLKNRAQAVSFMLPCTSEVKHSSPSASSSYR</sequence>
<proteinExistence type="predicted"/>
<organism evidence="1">
    <name type="scientific">Arundo donax</name>
    <name type="common">Giant reed</name>
    <name type="synonym">Donax arundinaceus</name>
    <dbReference type="NCBI Taxonomy" id="35708"/>
    <lineage>
        <taxon>Eukaryota</taxon>
        <taxon>Viridiplantae</taxon>
        <taxon>Streptophyta</taxon>
        <taxon>Embryophyta</taxon>
        <taxon>Tracheophyta</taxon>
        <taxon>Spermatophyta</taxon>
        <taxon>Magnoliopsida</taxon>
        <taxon>Liliopsida</taxon>
        <taxon>Poales</taxon>
        <taxon>Poaceae</taxon>
        <taxon>PACMAD clade</taxon>
        <taxon>Arundinoideae</taxon>
        <taxon>Arundineae</taxon>
        <taxon>Arundo</taxon>
    </lineage>
</organism>
<accession>A0A0A9H8K2</accession>